<dbReference type="GO" id="GO:0008840">
    <property type="term" value="F:4-hydroxy-tetrahydrodipicolinate synthase activity"/>
    <property type="evidence" value="ECO:0007669"/>
    <property type="project" value="TreeGrafter"/>
</dbReference>
<gene>
    <name evidence="6" type="ORF">FNA46_12655</name>
</gene>
<keyword evidence="7" id="KW-1185">Reference proteome</keyword>
<comment type="similarity">
    <text evidence="1 3">Belongs to the DapA family.</text>
</comment>
<dbReference type="Gene3D" id="3.20.20.70">
    <property type="entry name" value="Aldolase class I"/>
    <property type="match status" value="1"/>
</dbReference>
<sequence>MFRGLSAFPPTPTDADGIVQPDALSRLVDRLATAGVDSIGLLGSTGGYAYLSRPERRRAVEIAVKTLAGRTPLIVGVGALRTDEAMALAGDAAKAGANGLLLAPVSYTPLTEDEVFAHFAAVAGATDLPLVIYNNPGTTKFTFSPDLIVRLSAIPQIATVKMPLPVDASFEAEMAALRARLPQGFAIGYSGDWGAAEALLSGADAWYSVVAGLLPAQALALTRAAQAGDAAEAHRLNQAFDPLWTLFKQFGSFRVMYAMAATLDLFHAAPHRPVLPIPDEALPRVAAALEGLQD</sequence>
<dbReference type="RefSeq" id="WP_143125564.1">
    <property type="nucleotide sequence ID" value="NZ_VJMG01000030.1"/>
</dbReference>
<evidence type="ECO:0000256" key="5">
    <source>
        <dbReference type="PIRSR" id="PIRSR001365-2"/>
    </source>
</evidence>
<dbReference type="SUPFAM" id="SSF51569">
    <property type="entry name" value="Aldolase"/>
    <property type="match status" value="1"/>
</dbReference>
<dbReference type="PANTHER" id="PTHR12128:SF66">
    <property type="entry name" value="4-HYDROXY-2-OXOGLUTARATE ALDOLASE, MITOCHONDRIAL"/>
    <property type="match status" value="1"/>
</dbReference>
<comment type="caution">
    <text evidence="6">The sequence shown here is derived from an EMBL/GenBank/DDBJ whole genome shotgun (WGS) entry which is preliminary data.</text>
</comment>
<name>A0A549T9N8_9HYPH</name>
<dbReference type="AlphaFoldDB" id="A0A549T9N8"/>
<keyword evidence="2 3" id="KW-0456">Lyase</keyword>
<dbReference type="Pfam" id="PF00701">
    <property type="entry name" value="DHDPS"/>
    <property type="match status" value="1"/>
</dbReference>
<dbReference type="PRINTS" id="PR00146">
    <property type="entry name" value="DHPICSNTHASE"/>
</dbReference>
<dbReference type="PIRSF" id="PIRSF001365">
    <property type="entry name" value="DHDPS"/>
    <property type="match status" value="1"/>
</dbReference>
<dbReference type="SMART" id="SM01130">
    <property type="entry name" value="DHDPS"/>
    <property type="match status" value="1"/>
</dbReference>
<feature type="active site" description="Schiff-base intermediate with substrate" evidence="4">
    <location>
        <position position="161"/>
    </location>
</feature>
<feature type="binding site" evidence="5">
    <location>
        <position position="45"/>
    </location>
    <ligand>
        <name>pyruvate</name>
        <dbReference type="ChEBI" id="CHEBI:15361"/>
    </ligand>
</feature>
<dbReference type="InterPro" id="IPR013785">
    <property type="entry name" value="Aldolase_TIM"/>
</dbReference>
<accession>A0A549T9N8</accession>
<dbReference type="Proteomes" id="UP000316801">
    <property type="component" value="Unassembled WGS sequence"/>
</dbReference>
<dbReference type="EMBL" id="VJMG01000030">
    <property type="protein sequence ID" value="TRL38580.1"/>
    <property type="molecule type" value="Genomic_DNA"/>
</dbReference>
<dbReference type="GO" id="GO:0005829">
    <property type="term" value="C:cytosol"/>
    <property type="evidence" value="ECO:0007669"/>
    <property type="project" value="TreeGrafter"/>
</dbReference>
<dbReference type="CDD" id="cd00408">
    <property type="entry name" value="DHDPS-like"/>
    <property type="match status" value="1"/>
</dbReference>
<evidence type="ECO:0000256" key="2">
    <source>
        <dbReference type="ARBA" id="ARBA00023239"/>
    </source>
</evidence>
<dbReference type="InterPro" id="IPR002220">
    <property type="entry name" value="DapA-like"/>
</dbReference>
<evidence type="ECO:0000256" key="3">
    <source>
        <dbReference type="PIRNR" id="PIRNR001365"/>
    </source>
</evidence>
<evidence type="ECO:0000256" key="1">
    <source>
        <dbReference type="ARBA" id="ARBA00007592"/>
    </source>
</evidence>
<evidence type="ECO:0000256" key="4">
    <source>
        <dbReference type="PIRSR" id="PIRSR001365-1"/>
    </source>
</evidence>
<reference evidence="6 7" key="1">
    <citation type="submission" date="2019-07" db="EMBL/GenBank/DDBJ databases">
        <title>Ln-dependent methylotrophs.</title>
        <authorList>
            <person name="Tani A."/>
        </authorList>
    </citation>
    <scope>NUCLEOTIDE SEQUENCE [LARGE SCALE GENOMIC DNA]</scope>
    <source>
        <strain evidence="6 7">SM12</strain>
    </source>
</reference>
<dbReference type="PANTHER" id="PTHR12128">
    <property type="entry name" value="DIHYDRODIPICOLINATE SYNTHASE"/>
    <property type="match status" value="1"/>
</dbReference>
<proteinExistence type="inferred from homology"/>
<protein>
    <submittedName>
        <fullName evidence="6">Dihydrodipicolinate synthase family protein</fullName>
    </submittedName>
</protein>
<evidence type="ECO:0000313" key="7">
    <source>
        <dbReference type="Proteomes" id="UP000316801"/>
    </source>
</evidence>
<feature type="active site" description="Proton donor/acceptor" evidence="4">
    <location>
        <position position="133"/>
    </location>
</feature>
<organism evidence="6 7">
    <name type="scientific">Rhizobium straminoryzae</name>
    <dbReference type="NCBI Taxonomy" id="1387186"/>
    <lineage>
        <taxon>Bacteria</taxon>
        <taxon>Pseudomonadati</taxon>
        <taxon>Pseudomonadota</taxon>
        <taxon>Alphaproteobacteria</taxon>
        <taxon>Hyphomicrobiales</taxon>
        <taxon>Rhizobiaceae</taxon>
        <taxon>Rhizobium/Agrobacterium group</taxon>
        <taxon>Rhizobium</taxon>
    </lineage>
</organism>
<evidence type="ECO:0000313" key="6">
    <source>
        <dbReference type="EMBL" id="TRL38580.1"/>
    </source>
</evidence>